<keyword evidence="5" id="KW-1185">Reference proteome</keyword>
<dbReference type="RefSeq" id="WP_093914015.1">
    <property type="nucleotide sequence ID" value="NZ_FONL01000016.1"/>
</dbReference>
<dbReference type="SUPFAM" id="SSF53807">
    <property type="entry name" value="Helical backbone' metal receptor"/>
    <property type="match status" value="1"/>
</dbReference>
<evidence type="ECO:0000259" key="3">
    <source>
        <dbReference type="PROSITE" id="PS50983"/>
    </source>
</evidence>
<protein>
    <submittedName>
        <fullName evidence="4">Iron complex transport system substrate-binding protein</fullName>
    </submittedName>
</protein>
<dbReference type="Pfam" id="PF01497">
    <property type="entry name" value="Peripla_BP_2"/>
    <property type="match status" value="1"/>
</dbReference>
<dbReference type="GO" id="GO:0071281">
    <property type="term" value="P:cellular response to iron ion"/>
    <property type="evidence" value="ECO:0007669"/>
    <property type="project" value="TreeGrafter"/>
</dbReference>
<dbReference type="Gene3D" id="3.40.50.1980">
    <property type="entry name" value="Nitrogenase molybdenum iron protein domain"/>
    <property type="match status" value="2"/>
</dbReference>
<evidence type="ECO:0000256" key="1">
    <source>
        <dbReference type="ARBA" id="ARBA00008814"/>
    </source>
</evidence>
<feature type="chain" id="PRO_5011435501" evidence="2">
    <location>
        <begin position="27"/>
        <end position="326"/>
    </location>
</feature>
<dbReference type="PROSITE" id="PS50983">
    <property type="entry name" value="FE_B12_PBP"/>
    <property type="match status" value="1"/>
</dbReference>
<dbReference type="InterPro" id="IPR050902">
    <property type="entry name" value="ABC_Transporter_SBP"/>
</dbReference>
<keyword evidence="2" id="KW-0732">Signal</keyword>
<accession>A0A1I2D0K5</accession>
<proteinExistence type="inferred from homology"/>
<dbReference type="EMBL" id="FONL01000016">
    <property type="protein sequence ID" value="SFE74015.1"/>
    <property type="molecule type" value="Genomic_DNA"/>
</dbReference>
<dbReference type="InterPro" id="IPR002491">
    <property type="entry name" value="ABC_transptr_periplasmic_BD"/>
</dbReference>
<feature type="domain" description="Fe/B12 periplasmic-binding" evidence="3">
    <location>
        <begin position="62"/>
        <end position="324"/>
    </location>
</feature>
<dbReference type="PANTHER" id="PTHR30535:SF34">
    <property type="entry name" value="MOLYBDATE-BINDING PROTEIN MOLA"/>
    <property type="match status" value="1"/>
</dbReference>
<dbReference type="OrthoDB" id="9816357at2"/>
<reference evidence="4 5" key="1">
    <citation type="submission" date="2016-10" db="EMBL/GenBank/DDBJ databases">
        <authorList>
            <person name="de Groot N.N."/>
        </authorList>
    </citation>
    <scope>NUCLEOTIDE SEQUENCE [LARGE SCALE GENOMIC DNA]</scope>
    <source>
        <strain evidence="4 5">DSM 9236</strain>
    </source>
</reference>
<evidence type="ECO:0000256" key="2">
    <source>
        <dbReference type="SAM" id="SignalP"/>
    </source>
</evidence>
<dbReference type="STRING" id="1123323.SAMN05216245_1167"/>
<feature type="signal peptide" evidence="2">
    <location>
        <begin position="1"/>
        <end position="26"/>
    </location>
</feature>
<name>A0A1I2D0K5_9FIRM</name>
<evidence type="ECO:0000313" key="4">
    <source>
        <dbReference type="EMBL" id="SFE74015.1"/>
    </source>
</evidence>
<comment type="similarity">
    <text evidence="1">Belongs to the bacterial solute-binding protein 8 family.</text>
</comment>
<dbReference type="AlphaFoldDB" id="A0A1I2D0K5"/>
<sequence length="326" mass="35621">MKKILFFSLMVSLLAFVSFGCKPENAATNAGSKPAVQTSQKAFAEITDSEKRNVVLTKKPERVVVMVPSILNYVDAVGGTIIGRPSSSKASVIPPSMEKAEDVGHVFNINMEKVVGLKPDLVFINAAQYQKFIKMLETNNINAITLQPKTYEETKEALVITGKVYGKSAEAEKLNKTMDDKIAATIAKMPKDHKKRIVILHATPSTVTVELENSIAGNAAKMLGFVNIAQGTTAIQGKPEKAPYSIEVLVEKDPEIIFITSMGAQDKIEKRLKADVQGNPAYSALTAVKNNKVFILPEDLFLTPPGLRYPDAVELMAKHVFPENFK</sequence>
<gene>
    <name evidence="4" type="ORF">SAMN05216245_1167</name>
</gene>
<evidence type="ECO:0000313" key="5">
    <source>
        <dbReference type="Proteomes" id="UP000198896"/>
    </source>
</evidence>
<organism evidence="4 5">
    <name type="scientific">Succiniclasticum ruminis DSM 9236</name>
    <dbReference type="NCBI Taxonomy" id="1123323"/>
    <lineage>
        <taxon>Bacteria</taxon>
        <taxon>Bacillati</taxon>
        <taxon>Bacillota</taxon>
        <taxon>Negativicutes</taxon>
        <taxon>Acidaminococcales</taxon>
        <taxon>Acidaminococcaceae</taxon>
        <taxon>Succiniclasticum</taxon>
    </lineage>
</organism>
<dbReference type="PROSITE" id="PS51257">
    <property type="entry name" value="PROKAR_LIPOPROTEIN"/>
    <property type="match status" value="1"/>
</dbReference>
<dbReference type="Proteomes" id="UP000198896">
    <property type="component" value="Unassembled WGS sequence"/>
</dbReference>
<dbReference type="PANTHER" id="PTHR30535">
    <property type="entry name" value="VITAMIN B12-BINDING PROTEIN"/>
    <property type="match status" value="1"/>
</dbReference>